<sequence length="184" mass="20422">MNNESTGVNKKIGVGLFFQVLLLVVALVLTIVAIVKSRDVNRLIIYIGQAVTCALFIFYFVCHLKKSTTKHFKWTIYSYAVLEALRASLLHTENVPAVAGYLARFILIAATCTCILFADRCNEPSSIKMAYGILASEIIVYAIFLIAFPGVLYGNFNRFLPFVGVLIAGSLILFQKARIKQMNS</sequence>
<name>A0A2G3DX92_9FIRM</name>
<evidence type="ECO:0000256" key="1">
    <source>
        <dbReference type="SAM" id="Phobius"/>
    </source>
</evidence>
<gene>
    <name evidence="2" type="ORF">CSX01_03295</name>
</gene>
<evidence type="ECO:0000313" key="3">
    <source>
        <dbReference type="Proteomes" id="UP000225889"/>
    </source>
</evidence>
<organism evidence="2 3">
    <name type="scientific">Pseudobutyrivibrio ruminis</name>
    <dbReference type="NCBI Taxonomy" id="46206"/>
    <lineage>
        <taxon>Bacteria</taxon>
        <taxon>Bacillati</taxon>
        <taxon>Bacillota</taxon>
        <taxon>Clostridia</taxon>
        <taxon>Lachnospirales</taxon>
        <taxon>Lachnospiraceae</taxon>
        <taxon>Pseudobutyrivibrio</taxon>
    </lineage>
</organism>
<keyword evidence="1" id="KW-1133">Transmembrane helix</keyword>
<dbReference type="EMBL" id="PDYF01000008">
    <property type="protein sequence ID" value="PHU35639.1"/>
    <property type="molecule type" value="Genomic_DNA"/>
</dbReference>
<reference evidence="2 3" key="1">
    <citation type="submission" date="2017-10" db="EMBL/GenBank/DDBJ databases">
        <title>Resolving the taxonomy of Roseburia spp., Eubacterium rectale and Agathobacter spp. through phylogenomic analysis.</title>
        <authorList>
            <person name="Sheridan P.O."/>
            <person name="Walker A.W."/>
            <person name="Duncan S.H."/>
            <person name="Scott K.P."/>
            <person name="Toole P.W.O."/>
            <person name="Luis P."/>
            <person name="Flint H.J."/>
        </authorList>
    </citation>
    <scope>NUCLEOTIDE SEQUENCE [LARGE SCALE GENOMIC DNA]</scope>
    <source>
        <strain evidence="2 3">JK626</strain>
    </source>
</reference>
<protein>
    <submittedName>
        <fullName evidence="2">Uncharacterized protein</fullName>
    </submittedName>
</protein>
<keyword evidence="1" id="KW-0472">Membrane</keyword>
<dbReference type="AlphaFoldDB" id="A0A2G3DX92"/>
<proteinExistence type="predicted"/>
<dbReference type="RefSeq" id="WP_099391431.1">
    <property type="nucleotide sequence ID" value="NZ_PDYF01000008.1"/>
</dbReference>
<feature type="transmembrane region" description="Helical" evidence="1">
    <location>
        <begin position="158"/>
        <end position="174"/>
    </location>
</feature>
<feature type="transmembrane region" description="Helical" evidence="1">
    <location>
        <begin position="98"/>
        <end position="118"/>
    </location>
</feature>
<feature type="transmembrane region" description="Helical" evidence="1">
    <location>
        <begin position="130"/>
        <end position="152"/>
    </location>
</feature>
<evidence type="ECO:0000313" key="2">
    <source>
        <dbReference type="EMBL" id="PHU35639.1"/>
    </source>
</evidence>
<feature type="transmembrane region" description="Helical" evidence="1">
    <location>
        <begin position="12"/>
        <end position="37"/>
    </location>
</feature>
<accession>A0A2G3DX92</accession>
<feature type="transmembrane region" description="Helical" evidence="1">
    <location>
        <begin position="43"/>
        <end position="62"/>
    </location>
</feature>
<reference evidence="2 3" key="2">
    <citation type="submission" date="2017-10" db="EMBL/GenBank/DDBJ databases">
        <authorList>
            <person name="Banno H."/>
            <person name="Chua N.-H."/>
        </authorList>
    </citation>
    <scope>NUCLEOTIDE SEQUENCE [LARGE SCALE GENOMIC DNA]</scope>
    <source>
        <strain evidence="2 3">JK626</strain>
    </source>
</reference>
<dbReference type="Proteomes" id="UP000225889">
    <property type="component" value="Unassembled WGS sequence"/>
</dbReference>
<keyword evidence="1" id="KW-0812">Transmembrane</keyword>
<comment type="caution">
    <text evidence="2">The sequence shown here is derived from an EMBL/GenBank/DDBJ whole genome shotgun (WGS) entry which is preliminary data.</text>
</comment>